<feature type="domain" description="Histidine kinase/HSP90-like ATPase" evidence="1">
    <location>
        <begin position="38"/>
        <end position="135"/>
    </location>
</feature>
<dbReference type="Pfam" id="PF13581">
    <property type="entry name" value="HATPase_c_2"/>
    <property type="match status" value="1"/>
</dbReference>
<dbReference type="InterPro" id="IPR036890">
    <property type="entry name" value="HATPase_C_sf"/>
</dbReference>
<protein>
    <submittedName>
        <fullName evidence="2">Probable sigma regulatory factor-histidine kinase</fullName>
    </submittedName>
</protein>
<keyword evidence="2" id="KW-0808">Transferase</keyword>
<keyword evidence="3" id="KW-1185">Reference proteome</keyword>
<evidence type="ECO:0000313" key="3">
    <source>
        <dbReference type="Proteomes" id="UP000054262"/>
    </source>
</evidence>
<evidence type="ECO:0000259" key="1">
    <source>
        <dbReference type="Pfam" id="PF13581"/>
    </source>
</evidence>
<dbReference type="GO" id="GO:0016301">
    <property type="term" value="F:kinase activity"/>
    <property type="evidence" value="ECO:0007669"/>
    <property type="project" value="UniProtKB-KW"/>
</dbReference>
<dbReference type="Gene3D" id="3.30.565.10">
    <property type="entry name" value="Histidine kinase-like ATPase, C-terminal domain"/>
    <property type="match status" value="1"/>
</dbReference>
<name>A0P5G2_9PROT</name>
<sequence>MVKPNKMVICMGDDWAELTALTEKLTLFFRTHQNVNMINPVNLLLEELYSNTLNYGQCGKAHVIITLEMRDHELLIHYEDNGISFNPFEEAKQPDLGSTLEERAIGGLGIHFIKNMTDSQQYERIEGINKITLRKSC</sequence>
<dbReference type="InterPro" id="IPR003594">
    <property type="entry name" value="HATPase_dom"/>
</dbReference>
<reference evidence="2 3" key="1">
    <citation type="submission" date="2006-11" db="EMBL/GenBank/DDBJ databases">
        <authorList>
            <person name="Giovannoni S."/>
            <person name="Vergin K."/>
            <person name="Ferriera S."/>
            <person name="Johnson J."/>
            <person name="Kravitz S."/>
            <person name="Beeson K."/>
            <person name="Sutton G."/>
            <person name="Rogers Y.-H."/>
            <person name="Friedman R."/>
            <person name="Frazier M."/>
            <person name="Venter J.C."/>
        </authorList>
    </citation>
    <scope>NUCLEOTIDE SEQUENCE [LARGE SCALE GENOMIC DNA]</scope>
    <source>
        <strain evidence="2 3">HTCC2181</strain>
    </source>
</reference>
<dbReference type="EMBL" id="AAUX01000001">
    <property type="protein sequence ID" value="EAV46772.1"/>
    <property type="molecule type" value="Genomic_DNA"/>
</dbReference>
<dbReference type="AlphaFoldDB" id="A0P5G2"/>
<keyword evidence="2" id="KW-0418">Kinase</keyword>
<dbReference type="CDD" id="cd16936">
    <property type="entry name" value="HATPase_RsbW-like"/>
    <property type="match status" value="1"/>
</dbReference>
<accession>A0P5G2</accession>
<organism evidence="2 3">
    <name type="scientific">Methylophilales bacterium HTCC2181</name>
    <dbReference type="NCBI Taxonomy" id="383631"/>
    <lineage>
        <taxon>Bacteria</taxon>
        <taxon>Pseudomonadati</taxon>
        <taxon>Pseudomonadota</taxon>
        <taxon>Betaproteobacteria</taxon>
        <taxon>Nitrosomonadales</taxon>
        <taxon>OM43 clade</taxon>
    </lineage>
</organism>
<comment type="caution">
    <text evidence="2">The sequence shown here is derived from an EMBL/GenBank/DDBJ whole genome shotgun (WGS) entry which is preliminary data.</text>
</comment>
<gene>
    <name evidence="2" type="ORF">MB2181_01825</name>
</gene>
<dbReference type="Proteomes" id="UP000054262">
    <property type="component" value="Unassembled WGS sequence"/>
</dbReference>
<dbReference type="SUPFAM" id="SSF55874">
    <property type="entry name" value="ATPase domain of HSP90 chaperone/DNA topoisomerase II/histidine kinase"/>
    <property type="match status" value="1"/>
</dbReference>
<proteinExistence type="predicted"/>
<evidence type="ECO:0000313" key="2">
    <source>
        <dbReference type="EMBL" id="EAV46772.1"/>
    </source>
</evidence>
<dbReference type="OrthoDB" id="327549at2"/>